<sequence>MRNRLDGTYTRMLRAVPGVSWKEHKTNKQLYGNLPKITDTLMIRRLRFIGQCWRKKDEVITLLID</sequence>
<gene>
    <name evidence="1" type="ORF">PLOB_00050158</name>
</gene>
<dbReference type="Proteomes" id="UP001159405">
    <property type="component" value="Unassembled WGS sequence"/>
</dbReference>
<evidence type="ECO:0000313" key="1">
    <source>
        <dbReference type="EMBL" id="CAH3154753.1"/>
    </source>
</evidence>
<name>A0ABN8Q0K8_9CNID</name>
<dbReference type="EMBL" id="CALNXK010000099">
    <property type="protein sequence ID" value="CAH3154753.1"/>
    <property type="molecule type" value="Genomic_DNA"/>
</dbReference>
<protein>
    <submittedName>
        <fullName evidence="1">Uncharacterized protein</fullName>
    </submittedName>
</protein>
<proteinExistence type="predicted"/>
<comment type="caution">
    <text evidence="1">The sequence shown here is derived from an EMBL/GenBank/DDBJ whole genome shotgun (WGS) entry which is preliminary data.</text>
</comment>
<organism evidence="1 2">
    <name type="scientific">Porites lobata</name>
    <dbReference type="NCBI Taxonomy" id="104759"/>
    <lineage>
        <taxon>Eukaryota</taxon>
        <taxon>Metazoa</taxon>
        <taxon>Cnidaria</taxon>
        <taxon>Anthozoa</taxon>
        <taxon>Hexacorallia</taxon>
        <taxon>Scleractinia</taxon>
        <taxon>Fungiina</taxon>
        <taxon>Poritidae</taxon>
        <taxon>Porites</taxon>
    </lineage>
</organism>
<reference evidence="1 2" key="1">
    <citation type="submission" date="2022-05" db="EMBL/GenBank/DDBJ databases">
        <authorList>
            <consortium name="Genoscope - CEA"/>
            <person name="William W."/>
        </authorList>
    </citation>
    <scope>NUCLEOTIDE SEQUENCE [LARGE SCALE GENOMIC DNA]</scope>
</reference>
<accession>A0ABN8Q0K8</accession>
<keyword evidence="2" id="KW-1185">Reference proteome</keyword>
<evidence type="ECO:0000313" key="2">
    <source>
        <dbReference type="Proteomes" id="UP001159405"/>
    </source>
</evidence>